<evidence type="ECO:0000256" key="5">
    <source>
        <dbReference type="ARBA" id="ARBA00025050"/>
    </source>
</evidence>
<dbReference type="FunFam" id="3.30.1360.40:FF:000001">
    <property type="entry name" value="Ribosome-recycling factor"/>
    <property type="match status" value="1"/>
</dbReference>
<dbReference type="PANTHER" id="PTHR20982">
    <property type="entry name" value="RIBOSOME RECYCLING FACTOR"/>
    <property type="match status" value="1"/>
</dbReference>
<dbReference type="PANTHER" id="PTHR20982:SF3">
    <property type="entry name" value="MITOCHONDRIAL RIBOSOME RECYCLING FACTOR PSEUDO 1"/>
    <property type="match status" value="1"/>
</dbReference>
<evidence type="ECO:0000259" key="7">
    <source>
        <dbReference type="Pfam" id="PF01765"/>
    </source>
</evidence>
<sequence>MEDEIDIIIEGTKEAMGNALKHLEKQLVNIRAGKASPSMVGSVMVDYYGSPTPLSQVANVSTPDGMTISIQPWEKQMIPEIERGIHLANIGFNPMNNGESVIINVPPLTEERRRELAKQAKAAAEEAKIGVRNDRKVANHDLKGLDISEDLKKSLEDDIQEMTDAHIKKIDEILAKKEKEIMTV</sequence>
<dbReference type="OrthoDB" id="9804006at2"/>
<comment type="caution">
    <text evidence="8">The sequence shown here is derived from an EMBL/GenBank/DDBJ whole genome shotgun (WGS) entry which is preliminary data.</text>
</comment>
<feature type="domain" description="Ribosome recycling factor" evidence="7">
    <location>
        <begin position="23"/>
        <end position="182"/>
    </location>
</feature>
<dbReference type="FunFam" id="1.10.132.20:FF:000001">
    <property type="entry name" value="Ribosome-recycling factor"/>
    <property type="match status" value="1"/>
</dbReference>
<dbReference type="PATRIC" id="fig|1548749.3.peg.709"/>
<dbReference type="NCBIfam" id="TIGR00496">
    <property type="entry name" value="frr"/>
    <property type="match status" value="1"/>
</dbReference>
<evidence type="ECO:0000256" key="3">
    <source>
        <dbReference type="ARBA" id="ARBA00022490"/>
    </source>
</evidence>
<comment type="similarity">
    <text evidence="2 6">Belongs to the RRF family.</text>
</comment>
<keyword evidence="9" id="KW-1185">Reference proteome</keyword>
<dbReference type="Proteomes" id="UP000070138">
    <property type="component" value="Unassembled WGS sequence"/>
</dbReference>
<dbReference type="AlphaFoldDB" id="A0A137RJV5"/>
<dbReference type="STRING" id="1548749.LS48_03325"/>
<evidence type="ECO:0000256" key="2">
    <source>
        <dbReference type="ARBA" id="ARBA00005912"/>
    </source>
</evidence>
<dbReference type="GO" id="GO:0005737">
    <property type="term" value="C:cytoplasm"/>
    <property type="evidence" value="ECO:0007669"/>
    <property type="project" value="UniProtKB-SubCell"/>
</dbReference>
<dbReference type="SUPFAM" id="SSF55194">
    <property type="entry name" value="Ribosome recycling factor, RRF"/>
    <property type="match status" value="1"/>
</dbReference>
<gene>
    <name evidence="6" type="primary">frr</name>
    <name evidence="8" type="ORF">LS48_03325</name>
</gene>
<evidence type="ECO:0000256" key="1">
    <source>
        <dbReference type="ARBA" id="ARBA00004496"/>
    </source>
</evidence>
<dbReference type="Gene3D" id="1.10.132.20">
    <property type="entry name" value="Ribosome-recycling factor"/>
    <property type="match status" value="1"/>
</dbReference>
<keyword evidence="4 6" id="KW-0648">Protein biosynthesis</keyword>
<reference evidence="8 9" key="2">
    <citation type="journal article" date="2016" name="Int. J. Syst. Evol. Microbiol.">
        <title>Vitellibacter aquimaris sp. nov., a marine bacterium isolated from seawater.</title>
        <authorList>
            <person name="Thevarajoo S."/>
            <person name="Selvaratnam C."/>
            <person name="Goh K.M."/>
            <person name="Hong K.W."/>
            <person name="Chan X.Y."/>
            <person name="Chan K.G."/>
            <person name="Chong C.S."/>
        </authorList>
    </citation>
    <scope>NUCLEOTIDE SEQUENCE [LARGE SCALE GENOMIC DNA]</scope>
    <source>
        <strain evidence="8 9">D-24</strain>
    </source>
</reference>
<dbReference type="InterPro" id="IPR023584">
    <property type="entry name" value="Ribosome_recyc_fac_dom"/>
</dbReference>
<dbReference type="HAMAP" id="MF_00040">
    <property type="entry name" value="RRF"/>
    <property type="match status" value="1"/>
</dbReference>
<evidence type="ECO:0000313" key="8">
    <source>
        <dbReference type="EMBL" id="KXO00457.1"/>
    </source>
</evidence>
<organism evidence="8 9">
    <name type="scientific">Aequorivita aquimaris</name>
    <dbReference type="NCBI Taxonomy" id="1548749"/>
    <lineage>
        <taxon>Bacteria</taxon>
        <taxon>Pseudomonadati</taxon>
        <taxon>Bacteroidota</taxon>
        <taxon>Flavobacteriia</taxon>
        <taxon>Flavobacteriales</taxon>
        <taxon>Flavobacteriaceae</taxon>
        <taxon>Aequorivita</taxon>
    </lineage>
</organism>
<dbReference type="InterPro" id="IPR036191">
    <property type="entry name" value="RRF_sf"/>
</dbReference>
<dbReference type="Pfam" id="PF01765">
    <property type="entry name" value="RRF"/>
    <property type="match status" value="1"/>
</dbReference>
<dbReference type="EMBL" id="JRWG01000002">
    <property type="protein sequence ID" value="KXO00457.1"/>
    <property type="molecule type" value="Genomic_DNA"/>
</dbReference>
<proteinExistence type="inferred from homology"/>
<dbReference type="CDD" id="cd00520">
    <property type="entry name" value="RRF"/>
    <property type="match status" value="1"/>
</dbReference>
<keyword evidence="3 6" id="KW-0963">Cytoplasm</keyword>
<evidence type="ECO:0000256" key="4">
    <source>
        <dbReference type="ARBA" id="ARBA00022917"/>
    </source>
</evidence>
<dbReference type="InterPro" id="IPR002661">
    <property type="entry name" value="Ribosome_recyc_fac"/>
</dbReference>
<dbReference type="GO" id="GO:0043023">
    <property type="term" value="F:ribosomal large subunit binding"/>
    <property type="evidence" value="ECO:0007669"/>
    <property type="project" value="TreeGrafter"/>
</dbReference>
<accession>A0A137RJV5</accession>
<name>A0A137RJV5_9FLAO</name>
<dbReference type="GO" id="GO:0006415">
    <property type="term" value="P:translational termination"/>
    <property type="evidence" value="ECO:0007669"/>
    <property type="project" value="UniProtKB-UniRule"/>
</dbReference>
<comment type="function">
    <text evidence="5 6">Responsible for the release of ribosomes from messenger RNA at the termination of protein biosynthesis. May increase the efficiency of translation by recycling ribosomes from one round of translation to another.</text>
</comment>
<reference evidence="9" key="1">
    <citation type="submission" date="2014-10" db="EMBL/GenBank/DDBJ databases">
        <title>Genome sequencing of Vitellibacter sp. D-24.</title>
        <authorList>
            <person name="Thevarajoo S."/>
            <person name="Selvaratnam C."/>
            <person name="Goh K.M."/>
            <person name="Chong C.S."/>
        </authorList>
    </citation>
    <scope>NUCLEOTIDE SEQUENCE [LARGE SCALE GENOMIC DNA]</scope>
    <source>
        <strain evidence="9">D-24</strain>
    </source>
</reference>
<comment type="subcellular location">
    <subcellularLocation>
        <location evidence="1 6">Cytoplasm</location>
    </subcellularLocation>
</comment>
<protein>
    <recommendedName>
        <fullName evidence="6">Ribosome-recycling factor</fullName>
        <shortName evidence="6">RRF</shortName>
    </recommendedName>
    <alternativeName>
        <fullName evidence="6">Ribosome-releasing factor</fullName>
    </alternativeName>
</protein>
<evidence type="ECO:0000313" key="9">
    <source>
        <dbReference type="Proteomes" id="UP000070138"/>
    </source>
</evidence>
<dbReference type="RefSeq" id="WP_062619975.1">
    <property type="nucleotide sequence ID" value="NZ_JRWG01000002.1"/>
</dbReference>
<evidence type="ECO:0000256" key="6">
    <source>
        <dbReference type="HAMAP-Rule" id="MF_00040"/>
    </source>
</evidence>
<dbReference type="Gene3D" id="3.30.1360.40">
    <property type="match status" value="1"/>
</dbReference>